<dbReference type="Pfam" id="PF13377">
    <property type="entry name" value="Peripla_BP_3"/>
    <property type="match status" value="1"/>
</dbReference>
<dbReference type="GO" id="GO:0003700">
    <property type="term" value="F:DNA-binding transcription factor activity"/>
    <property type="evidence" value="ECO:0007669"/>
    <property type="project" value="TreeGrafter"/>
</dbReference>
<keyword evidence="2" id="KW-0805">Transcription regulation</keyword>
<dbReference type="AlphaFoldDB" id="A0A7W6H6L7"/>
<dbReference type="SUPFAM" id="SSF53822">
    <property type="entry name" value="Periplasmic binding protein-like I"/>
    <property type="match status" value="1"/>
</dbReference>
<evidence type="ECO:0000256" key="2">
    <source>
        <dbReference type="ARBA" id="ARBA00023015"/>
    </source>
</evidence>
<dbReference type="InterPro" id="IPR010982">
    <property type="entry name" value="Lambda_DNA-bd_dom_sf"/>
</dbReference>
<protein>
    <submittedName>
        <fullName evidence="6">DNA-binding LacI/PurR family transcriptional regulator</fullName>
    </submittedName>
</protein>
<keyword evidence="7" id="KW-1185">Reference proteome</keyword>
<dbReference type="InterPro" id="IPR046335">
    <property type="entry name" value="LacI/GalR-like_sensor"/>
</dbReference>
<evidence type="ECO:0000313" key="6">
    <source>
        <dbReference type="EMBL" id="MBB3999532.1"/>
    </source>
</evidence>
<reference evidence="6 7" key="1">
    <citation type="submission" date="2020-08" db="EMBL/GenBank/DDBJ databases">
        <title>Genomic Encyclopedia of Type Strains, Phase IV (KMG-IV): sequencing the most valuable type-strain genomes for metagenomic binning, comparative biology and taxonomic classification.</title>
        <authorList>
            <person name="Goeker M."/>
        </authorList>
    </citation>
    <scope>NUCLEOTIDE SEQUENCE [LARGE SCALE GENOMIC DNA]</scope>
    <source>
        <strain evidence="6 7">DSM 102238</strain>
    </source>
</reference>
<keyword evidence="4" id="KW-0804">Transcription</keyword>
<gene>
    <name evidence="6" type="ORF">GGR04_003402</name>
</gene>
<dbReference type="SUPFAM" id="SSF47413">
    <property type="entry name" value="lambda repressor-like DNA-binding domains"/>
    <property type="match status" value="1"/>
</dbReference>
<evidence type="ECO:0000259" key="5">
    <source>
        <dbReference type="PROSITE" id="PS50932"/>
    </source>
</evidence>
<organism evidence="6 7">
    <name type="scientific">Aureimonas pseudogalii</name>
    <dbReference type="NCBI Taxonomy" id="1744844"/>
    <lineage>
        <taxon>Bacteria</taxon>
        <taxon>Pseudomonadati</taxon>
        <taxon>Pseudomonadota</taxon>
        <taxon>Alphaproteobacteria</taxon>
        <taxon>Hyphomicrobiales</taxon>
        <taxon>Aurantimonadaceae</taxon>
        <taxon>Aureimonas</taxon>
    </lineage>
</organism>
<proteinExistence type="predicted"/>
<dbReference type="Gene3D" id="1.10.260.40">
    <property type="entry name" value="lambda repressor-like DNA-binding domains"/>
    <property type="match status" value="1"/>
</dbReference>
<dbReference type="PANTHER" id="PTHR30146">
    <property type="entry name" value="LACI-RELATED TRANSCRIPTIONAL REPRESSOR"/>
    <property type="match status" value="1"/>
</dbReference>
<dbReference type="CDD" id="cd01392">
    <property type="entry name" value="HTH_LacI"/>
    <property type="match status" value="1"/>
</dbReference>
<dbReference type="InterPro" id="IPR028082">
    <property type="entry name" value="Peripla_BP_I"/>
</dbReference>
<accession>A0A7W6H6L7</accession>
<dbReference type="GO" id="GO:0000976">
    <property type="term" value="F:transcription cis-regulatory region binding"/>
    <property type="evidence" value="ECO:0007669"/>
    <property type="project" value="TreeGrafter"/>
</dbReference>
<dbReference type="Proteomes" id="UP000542776">
    <property type="component" value="Unassembled WGS sequence"/>
</dbReference>
<sequence>MTEQSDEKTEDRRADPPTVADVAALAKVSRAVVSRALSASPRPVSADKRARVLQAAEALGYRPNLLARSLTTKRVNLVAVVVNHIHDLSDLDLFDRLLGEIQGVGKQVLLLKVGSVDRVEEFLRDGVAHHVDAALVWSDFADAATVRRMFRSDAVVMMNGRHDALSPAVVPQEAAGIGEAVTSAAGQGVRRAALVTGRASSRIEEARVASYRQAFEANAIALVEVLQGDYSYASGRAASDAFLRDEAPDAVFCTSDAMAMGVLDGCRALFPGNRPTRFRLYGFDNLSLTDTDAYPISSIGFDKAEFVDHILRFVVDPERFVPGSPPVGVPTRFVPRATG</sequence>
<feature type="domain" description="HTH lacI-type" evidence="5">
    <location>
        <begin position="17"/>
        <end position="72"/>
    </location>
</feature>
<dbReference type="Pfam" id="PF00356">
    <property type="entry name" value="LacI"/>
    <property type="match status" value="1"/>
</dbReference>
<keyword evidence="3 6" id="KW-0238">DNA-binding</keyword>
<dbReference type="RefSeq" id="WP_246393242.1">
    <property type="nucleotide sequence ID" value="NZ_JACIEK010000010.1"/>
</dbReference>
<dbReference type="SMART" id="SM00354">
    <property type="entry name" value="HTH_LACI"/>
    <property type="match status" value="1"/>
</dbReference>
<dbReference type="InterPro" id="IPR000843">
    <property type="entry name" value="HTH_LacI"/>
</dbReference>
<name>A0A7W6H6L7_9HYPH</name>
<evidence type="ECO:0000256" key="4">
    <source>
        <dbReference type="ARBA" id="ARBA00023163"/>
    </source>
</evidence>
<dbReference type="PANTHER" id="PTHR30146:SF148">
    <property type="entry name" value="HTH-TYPE TRANSCRIPTIONAL REPRESSOR PURR-RELATED"/>
    <property type="match status" value="1"/>
</dbReference>
<evidence type="ECO:0000313" key="7">
    <source>
        <dbReference type="Proteomes" id="UP000542776"/>
    </source>
</evidence>
<dbReference type="EMBL" id="JACIEK010000010">
    <property type="protein sequence ID" value="MBB3999532.1"/>
    <property type="molecule type" value="Genomic_DNA"/>
</dbReference>
<evidence type="ECO:0000256" key="3">
    <source>
        <dbReference type="ARBA" id="ARBA00023125"/>
    </source>
</evidence>
<evidence type="ECO:0000256" key="1">
    <source>
        <dbReference type="ARBA" id="ARBA00022491"/>
    </source>
</evidence>
<dbReference type="PROSITE" id="PS50932">
    <property type="entry name" value="HTH_LACI_2"/>
    <property type="match status" value="1"/>
</dbReference>
<keyword evidence="1" id="KW-0678">Repressor</keyword>
<comment type="caution">
    <text evidence="6">The sequence shown here is derived from an EMBL/GenBank/DDBJ whole genome shotgun (WGS) entry which is preliminary data.</text>
</comment>
<dbReference type="Gene3D" id="3.40.50.2300">
    <property type="match status" value="2"/>
</dbReference>